<sequence>MMLDSIALRIVERTLPLFVGSKDDFGLTCQRFAIDRTTCLLKWAIVNLVAILAPTGSLTGQDVNSLGQSALISAAVLRDGRVRSSPSPLGLVMSAMWKQARL</sequence>
<proteinExistence type="predicted"/>
<protein>
    <submittedName>
        <fullName evidence="1">Uncharacterized protein</fullName>
    </submittedName>
</protein>
<dbReference type="EMBL" id="CP073078">
    <property type="protein sequence ID" value="QUD89586.1"/>
    <property type="molecule type" value="Genomic_DNA"/>
</dbReference>
<dbReference type="RefSeq" id="WP_211939638.1">
    <property type="nucleotide sequence ID" value="NZ_CP073078.1"/>
</dbReference>
<dbReference type="KEGG" id="caul:KCG34_06810"/>
<accession>A0A975G2N6</accession>
<organism evidence="1 2">
    <name type="scientific">Phenylobacterium montanum</name>
    <dbReference type="NCBI Taxonomy" id="2823693"/>
    <lineage>
        <taxon>Bacteria</taxon>
        <taxon>Pseudomonadati</taxon>
        <taxon>Pseudomonadota</taxon>
        <taxon>Alphaproteobacteria</taxon>
        <taxon>Caulobacterales</taxon>
        <taxon>Caulobacteraceae</taxon>
        <taxon>Phenylobacterium</taxon>
    </lineage>
</organism>
<reference evidence="1" key="1">
    <citation type="submission" date="2021-04" db="EMBL/GenBank/DDBJ databases">
        <title>The complete genome sequence of Caulobacter sp. S6.</title>
        <authorList>
            <person name="Tang Y."/>
            <person name="Ouyang W."/>
            <person name="Liu Q."/>
            <person name="Huang B."/>
            <person name="Guo Z."/>
            <person name="Lei P."/>
        </authorList>
    </citation>
    <scope>NUCLEOTIDE SEQUENCE</scope>
    <source>
        <strain evidence="1">S6</strain>
    </source>
</reference>
<name>A0A975G2N6_9CAUL</name>
<gene>
    <name evidence="1" type="ORF">KCG34_06810</name>
</gene>
<evidence type="ECO:0000313" key="2">
    <source>
        <dbReference type="Proteomes" id="UP000676409"/>
    </source>
</evidence>
<keyword evidence="2" id="KW-1185">Reference proteome</keyword>
<dbReference type="Proteomes" id="UP000676409">
    <property type="component" value="Chromosome"/>
</dbReference>
<dbReference type="AlphaFoldDB" id="A0A975G2N6"/>
<evidence type="ECO:0000313" key="1">
    <source>
        <dbReference type="EMBL" id="QUD89586.1"/>
    </source>
</evidence>